<dbReference type="SUPFAM" id="SSF53850">
    <property type="entry name" value="Periplasmic binding protein-like II"/>
    <property type="match status" value="1"/>
</dbReference>
<keyword evidence="8" id="KW-1185">Reference proteome</keyword>
<evidence type="ECO:0000256" key="1">
    <source>
        <dbReference type="ARBA" id="ARBA00009437"/>
    </source>
</evidence>
<protein>
    <submittedName>
        <fullName evidence="7">LysR family transcriptional regulator</fullName>
    </submittedName>
</protein>
<dbReference type="RefSeq" id="WP_252978697.1">
    <property type="nucleotide sequence ID" value="NZ_CP154792.1"/>
</dbReference>
<feature type="compositionally biased region" description="Low complexity" evidence="5">
    <location>
        <begin position="309"/>
        <end position="325"/>
    </location>
</feature>
<keyword evidence="2" id="KW-0805">Transcription regulation</keyword>
<evidence type="ECO:0000256" key="2">
    <source>
        <dbReference type="ARBA" id="ARBA00023015"/>
    </source>
</evidence>
<sequence length="325" mass="36148">MSDFDLNLLVVFDALLRERNVTRAGSRIGMSQPSMSNALTRLRKAWGDPLFVRTPNGMEPTPLALRLAKPVQLGLATLREGLEQPFGFEAATSQRRFRLLMSDVAQVVVLPLLMKHLKVVAPLVKISALALPREDYANALETDRADLAVGNLPLLHGAFYQQRLFEDDYVCLIRNGHPLLKGKLELEDYLEAQHLTVINSVGDAMVSRELALRGLVRNTTLEVPNFLTVSNIVKNSDLLATAPSLVVRVQSPDDAICVRELAFSIPRANVRQFWHLRYHNDPAHQWLRAQLARLHHGMNEATGTDMNSVEEPSLLTPSSLLADSG</sequence>
<evidence type="ECO:0000256" key="3">
    <source>
        <dbReference type="ARBA" id="ARBA00023125"/>
    </source>
</evidence>
<comment type="similarity">
    <text evidence="1">Belongs to the LysR transcriptional regulatory family.</text>
</comment>
<evidence type="ECO:0000259" key="6">
    <source>
        <dbReference type="PROSITE" id="PS50931"/>
    </source>
</evidence>
<dbReference type="PROSITE" id="PS50931">
    <property type="entry name" value="HTH_LYSR"/>
    <property type="match status" value="1"/>
</dbReference>
<dbReference type="CDD" id="cd08459">
    <property type="entry name" value="PBP2_DntR_NahR_LinR_like"/>
    <property type="match status" value="1"/>
</dbReference>
<dbReference type="Gene3D" id="3.40.190.10">
    <property type="entry name" value="Periplasmic binding protein-like II"/>
    <property type="match status" value="2"/>
</dbReference>
<dbReference type="InterPro" id="IPR036390">
    <property type="entry name" value="WH_DNA-bd_sf"/>
</dbReference>
<evidence type="ECO:0000313" key="8">
    <source>
        <dbReference type="Proteomes" id="UP001446337"/>
    </source>
</evidence>
<evidence type="ECO:0000256" key="5">
    <source>
        <dbReference type="SAM" id="MobiDB-lite"/>
    </source>
</evidence>
<feature type="region of interest" description="Disordered" evidence="5">
    <location>
        <begin position="302"/>
        <end position="325"/>
    </location>
</feature>
<dbReference type="InterPro" id="IPR000847">
    <property type="entry name" value="LysR_HTH_N"/>
</dbReference>
<dbReference type="SUPFAM" id="SSF46785">
    <property type="entry name" value="Winged helix' DNA-binding domain"/>
    <property type="match status" value="1"/>
</dbReference>
<evidence type="ECO:0000256" key="4">
    <source>
        <dbReference type="ARBA" id="ARBA00023163"/>
    </source>
</evidence>
<dbReference type="PANTHER" id="PTHR30118:SF15">
    <property type="entry name" value="TRANSCRIPTIONAL REGULATORY PROTEIN"/>
    <property type="match status" value="1"/>
</dbReference>
<keyword evidence="3" id="KW-0238">DNA-binding</keyword>
<accession>A0ABZ3FY49</accession>
<dbReference type="InterPro" id="IPR050389">
    <property type="entry name" value="LysR-type_TF"/>
</dbReference>
<dbReference type="Gene3D" id="1.10.10.10">
    <property type="entry name" value="Winged helix-like DNA-binding domain superfamily/Winged helix DNA-binding domain"/>
    <property type="match status" value="1"/>
</dbReference>
<dbReference type="Proteomes" id="UP001446337">
    <property type="component" value="Chromosome"/>
</dbReference>
<reference evidence="7 8" key="1">
    <citation type="submission" date="2024-05" db="EMBL/GenBank/DDBJ databases">
        <title>Achromobacter denitrificans. BP1, complete genome.</title>
        <authorList>
            <person name="Zhang B."/>
        </authorList>
    </citation>
    <scope>NUCLEOTIDE SEQUENCE [LARGE SCALE GENOMIC DNA]</scope>
    <source>
        <strain evidence="7 8">BP1</strain>
    </source>
</reference>
<gene>
    <name evidence="7" type="ORF">AAIK43_18420</name>
</gene>
<dbReference type="InterPro" id="IPR005119">
    <property type="entry name" value="LysR_subst-bd"/>
</dbReference>
<feature type="domain" description="HTH lysR-type" evidence="6">
    <location>
        <begin position="4"/>
        <end position="61"/>
    </location>
</feature>
<organism evidence="7 8">
    <name type="scientific">Achromobacter denitrificans</name>
    <name type="common">Alcaligenes denitrificans</name>
    <dbReference type="NCBI Taxonomy" id="32002"/>
    <lineage>
        <taxon>Bacteria</taxon>
        <taxon>Pseudomonadati</taxon>
        <taxon>Pseudomonadota</taxon>
        <taxon>Betaproteobacteria</taxon>
        <taxon>Burkholderiales</taxon>
        <taxon>Alcaligenaceae</taxon>
        <taxon>Achromobacter</taxon>
    </lineage>
</organism>
<dbReference type="Pfam" id="PF03466">
    <property type="entry name" value="LysR_substrate"/>
    <property type="match status" value="1"/>
</dbReference>
<dbReference type="PANTHER" id="PTHR30118">
    <property type="entry name" value="HTH-TYPE TRANSCRIPTIONAL REGULATOR LEUO-RELATED"/>
    <property type="match status" value="1"/>
</dbReference>
<dbReference type="PRINTS" id="PR00039">
    <property type="entry name" value="HTHLYSR"/>
</dbReference>
<proteinExistence type="inferred from homology"/>
<dbReference type="EMBL" id="CP154792">
    <property type="protein sequence ID" value="XAN13386.1"/>
    <property type="molecule type" value="Genomic_DNA"/>
</dbReference>
<dbReference type="InterPro" id="IPR036388">
    <property type="entry name" value="WH-like_DNA-bd_sf"/>
</dbReference>
<evidence type="ECO:0000313" key="7">
    <source>
        <dbReference type="EMBL" id="XAN13386.1"/>
    </source>
</evidence>
<keyword evidence="4" id="KW-0804">Transcription</keyword>
<name>A0ABZ3FY49_ACHDE</name>
<dbReference type="Pfam" id="PF00126">
    <property type="entry name" value="HTH_1"/>
    <property type="match status" value="1"/>
</dbReference>